<dbReference type="AlphaFoldDB" id="A0A9D2MTL0"/>
<name>A0A9D2MTL0_9FIRM</name>
<evidence type="ECO:0000313" key="2">
    <source>
        <dbReference type="Proteomes" id="UP000826793"/>
    </source>
</evidence>
<reference evidence="1" key="2">
    <citation type="submission" date="2021-04" db="EMBL/GenBank/DDBJ databases">
        <authorList>
            <person name="Gilroy R."/>
        </authorList>
    </citation>
    <scope>NUCLEOTIDE SEQUENCE</scope>
    <source>
        <strain evidence="1">CHK185-1770</strain>
    </source>
</reference>
<dbReference type="Proteomes" id="UP000826793">
    <property type="component" value="Unassembled WGS sequence"/>
</dbReference>
<reference evidence="1" key="1">
    <citation type="journal article" date="2021" name="PeerJ">
        <title>Extensive microbial diversity within the chicken gut microbiome revealed by metagenomics and culture.</title>
        <authorList>
            <person name="Gilroy R."/>
            <person name="Ravi A."/>
            <person name="Getino M."/>
            <person name="Pursley I."/>
            <person name="Horton D.L."/>
            <person name="Alikhan N.F."/>
            <person name="Baker D."/>
            <person name="Gharbi K."/>
            <person name="Hall N."/>
            <person name="Watson M."/>
            <person name="Adriaenssens E.M."/>
            <person name="Foster-Nyarko E."/>
            <person name="Jarju S."/>
            <person name="Secka A."/>
            <person name="Antonio M."/>
            <person name="Oren A."/>
            <person name="Chaudhuri R.R."/>
            <person name="La Ragione R."/>
            <person name="Hildebrand F."/>
            <person name="Pallen M.J."/>
        </authorList>
    </citation>
    <scope>NUCLEOTIDE SEQUENCE</scope>
    <source>
        <strain evidence="1">CHK185-1770</strain>
    </source>
</reference>
<evidence type="ECO:0000313" key="1">
    <source>
        <dbReference type="EMBL" id="HJB97189.1"/>
    </source>
</evidence>
<gene>
    <name evidence="1" type="ORF">H9710_01280</name>
</gene>
<sequence>MTGLNRELFAIKLYEMEQQYGKLLSRLRICGQADRDGLCNALRKAKEEYEETSLFLKRTAEGSRSPAVAGLAEVQWEYTRKAESLLKEQVERHFFTESCFPDEDKAEAASLYAEYALDFATLSMQYAMITALTAMDLQVCLDNTKEDVPHEKE</sequence>
<protein>
    <submittedName>
        <fullName evidence="1">Uncharacterized protein</fullName>
    </submittedName>
</protein>
<organism evidence="1 2">
    <name type="scientific">Candidatus Acutalibacter pullicola</name>
    <dbReference type="NCBI Taxonomy" id="2838417"/>
    <lineage>
        <taxon>Bacteria</taxon>
        <taxon>Bacillati</taxon>
        <taxon>Bacillota</taxon>
        <taxon>Clostridia</taxon>
        <taxon>Eubacteriales</taxon>
        <taxon>Acutalibacteraceae</taxon>
        <taxon>Acutalibacter</taxon>
    </lineage>
</organism>
<accession>A0A9D2MTL0</accession>
<dbReference type="EMBL" id="DWXG01000009">
    <property type="protein sequence ID" value="HJB97189.1"/>
    <property type="molecule type" value="Genomic_DNA"/>
</dbReference>
<comment type="caution">
    <text evidence="1">The sequence shown here is derived from an EMBL/GenBank/DDBJ whole genome shotgun (WGS) entry which is preliminary data.</text>
</comment>
<proteinExistence type="predicted"/>